<feature type="transmembrane region" description="Helical" evidence="1">
    <location>
        <begin position="101"/>
        <end position="122"/>
    </location>
</feature>
<dbReference type="RefSeq" id="WP_211338759.1">
    <property type="nucleotide sequence ID" value="NZ_RKRA01000001.1"/>
</dbReference>
<reference evidence="2 3" key="1">
    <citation type="submission" date="2018-11" db="EMBL/GenBank/DDBJ databases">
        <title>Sequencing the genomes of 1000 actinobacteria strains.</title>
        <authorList>
            <person name="Klenk H.-P."/>
        </authorList>
    </citation>
    <scope>NUCLEOTIDE SEQUENCE [LARGE SCALE GENOMIC DNA]</scope>
    <source>
        <strain evidence="2 3">DSM 14418</strain>
    </source>
</reference>
<feature type="transmembrane region" description="Helical" evidence="1">
    <location>
        <begin position="178"/>
        <end position="199"/>
    </location>
</feature>
<keyword evidence="1" id="KW-0812">Transmembrane</keyword>
<name>A0A3N4Z4W8_9MICO</name>
<feature type="transmembrane region" description="Helical" evidence="1">
    <location>
        <begin position="42"/>
        <end position="64"/>
    </location>
</feature>
<feature type="transmembrane region" description="Helical" evidence="1">
    <location>
        <begin position="524"/>
        <end position="545"/>
    </location>
</feature>
<keyword evidence="1" id="KW-0472">Membrane</keyword>
<accession>A0A3N4Z4W8</accession>
<keyword evidence="3" id="KW-1185">Reference proteome</keyword>
<feature type="transmembrane region" description="Helical" evidence="1">
    <location>
        <begin position="260"/>
        <end position="281"/>
    </location>
</feature>
<dbReference type="EMBL" id="RKRA01000001">
    <property type="protein sequence ID" value="RPF26964.1"/>
    <property type="molecule type" value="Genomic_DNA"/>
</dbReference>
<comment type="caution">
    <text evidence="2">The sequence shown here is derived from an EMBL/GenBank/DDBJ whole genome shotgun (WGS) entry which is preliminary data.</text>
</comment>
<protein>
    <submittedName>
        <fullName evidence="2">ABC-2 type transport system permease protein</fullName>
    </submittedName>
</protein>
<evidence type="ECO:0000313" key="2">
    <source>
        <dbReference type="EMBL" id="RPF26964.1"/>
    </source>
</evidence>
<gene>
    <name evidence="2" type="ORF">EDD32_1424</name>
</gene>
<feature type="transmembrane region" description="Helical" evidence="1">
    <location>
        <begin position="450"/>
        <end position="472"/>
    </location>
</feature>
<evidence type="ECO:0000313" key="3">
    <source>
        <dbReference type="Proteomes" id="UP000280726"/>
    </source>
</evidence>
<feature type="transmembrane region" description="Helical" evidence="1">
    <location>
        <begin position="211"/>
        <end position="230"/>
    </location>
</feature>
<feature type="transmembrane region" description="Helical" evidence="1">
    <location>
        <begin position="479"/>
        <end position="499"/>
    </location>
</feature>
<keyword evidence="1" id="KW-1133">Transmembrane helix</keyword>
<evidence type="ECO:0000256" key="1">
    <source>
        <dbReference type="SAM" id="Phobius"/>
    </source>
</evidence>
<feature type="transmembrane region" description="Helical" evidence="1">
    <location>
        <begin position="143"/>
        <end position="172"/>
    </location>
</feature>
<proteinExistence type="predicted"/>
<feature type="transmembrane region" description="Helical" evidence="1">
    <location>
        <begin position="321"/>
        <end position="341"/>
    </location>
</feature>
<feature type="transmembrane region" description="Helical" evidence="1">
    <location>
        <begin position="361"/>
        <end position="385"/>
    </location>
</feature>
<dbReference type="AlphaFoldDB" id="A0A3N4Z4W8"/>
<sequence length="553" mass="56745">MSAAVATPPVAPTAPARDAARGALAGTGALVRLMLRRDRVRLPLWVGGIALFVPYFFTAFGALFPTTADLQQAASFTQGPVISLLGGPGYGLGEGITYQSFFAAVYWLYFLLAAALMNILLVSRHTRVEEQTGRSELVRANVVGAHAPLTAALVVAVIANAALAVVLTAALVGFDAPLGGAALVGAGTAAVGLVFAGVTAVTVQLTEYSRAASSAAGAVLGAGFVLRAIGDSLGEHGTALSWLSPFAWSQQTRPFVDERWWPLAISLVVAAGAAALGYALSLRRDVGAGLRPARRGRAEAADWLRGPTTLSWRLQRSGVRGWAIGLTIAGLVYGGVADTLVENFVDVTPELTAVLGNAEDSVAGYLALMVSMMSVATAVFAVLAVQRARSEEVEGRAEPVLATATSRTAWLGGHVAVVALASVFLVVLSSTAVGLGAAASTGQWHHVGDLALAGLVSAPAVLLVLGVAALLYGIAPRALTLAWVVVVVGFVMEFFGPLLEPPGWLTALSPWDHVPALPVEDLTLGPVLVLAALAVAGVAAGLAAFHRRDVVTT</sequence>
<organism evidence="2 3">
    <name type="scientific">Georgenia muralis</name>
    <dbReference type="NCBI Taxonomy" id="154117"/>
    <lineage>
        <taxon>Bacteria</taxon>
        <taxon>Bacillati</taxon>
        <taxon>Actinomycetota</taxon>
        <taxon>Actinomycetes</taxon>
        <taxon>Micrococcales</taxon>
        <taxon>Bogoriellaceae</taxon>
        <taxon>Georgenia</taxon>
    </lineage>
</organism>
<feature type="transmembrane region" description="Helical" evidence="1">
    <location>
        <begin position="415"/>
        <end position="438"/>
    </location>
</feature>
<dbReference type="Proteomes" id="UP000280726">
    <property type="component" value="Unassembled WGS sequence"/>
</dbReference>